<dbReference type="SUPFAM" id="SSF46785">
    <property type="entry name" value="Winged helix' DNA-binding domain"/>
    <property type="match status" value="1"/>
</dbReference>
<dbReference type="Proteomes" id="UP000278440">
    <property type="component" value="Unassembled WGS sequence"/>
</dbReference>
<evidence type="ECO:0000313" key="7">
    <source>
        <dbReference type="Proteomes" id="UP000278440"/>
    </source>
</evidence>
<dbReference type="OrthoDB" id="4131546at2"/>
<protein>
    <submittedName>
        <fullName evidence="6">DNA-binding transcriptional LysR family regulator</fullName>
    </submittedName>
</protein>
<dbReference type="PROSITE" id="PS50931">
    <property type="entry name" value="HTH_LYSR"/>
    <property type="match status" value="1"/>
</dbReference>
<feature type="domain" description="HTH lysR-type" evidence="5">
    <location>
        <begin position="2"/>
        <end position="59"/>
    </location>
</feature>
<organism evidence="6 7">
    <name type="scientific">Terracoccus luteus</name>
    <dbReference type="NCBI Taxonomy" id="53356"/>
    <lineage>
        <taxon>Bacteria</taxon>
        <taxon>Bacillati</taxon>
        <taxon>Actinomycetota</taxon>
        <taxon>Actinomycetes</taxon>
        <taxon>Micrococcales</taxon>
        <taxon>Intrasporangiaceae</taxon>
        <taxon>Terracoccus</taxon>
    </lineage>
</organism>
<dbReference type="GO" id="GO:0032993">
    <property type="term" value="C:protein-DNA complex"/>
    <property type="evidence" value="ECO:0007669"/>
    <property type="project" value="TreeGrafter"/>
</dbReference>
<dbReference type="CDD" id="cd08423">
    <property type="entry name" value="PBP2_LTTR_like_6"/>
    <property type="match status" value="1"/>
</dbReference>
<dbReference type="Gene3D" id="1.10.10.10">
    <property type="entry name" value="Winged helix-like DNA-binding domain superfamily/Winged helix DNA-binding domain"/>
    <property type="match status" value="1"/>
</dbReference>
<dbReference type="PANTHER" id="PTHR30346">
    <property type="entry name" value="TRANSCRIPTIONAL DUAL REGULATOR HCAR-RELATED"/>
    <property type="match status" value="1"/>
</dbReference>
<dbReference type="GO" id="GO:0003700">
    <property type="term" value="F:DNA-binding transcription factor activity"/>
    <property type="evidence" value="ECO:0007669"/>
    <property type="project" value="InterPro"/>
</dbReference>
<name>A0A495Y353_9MICO</name>
<evidence type="ECO:0000313" key="6">
    <source>
        <dbReference type="EMBL" id="RKT79463.1"/>
    </source>
</evidence>
<dbReference type="Pfam" id="PF00126">
    <property type="entry name" value="HTH_1"/>
    <property type="match status" value="1"/>
</dbReference>
<evidence type="ECO:0000256" key="1">
    <source>
        <dbReference type="ARBA" id="ARBA00009437"/>
    </source>
</evidence>
<dbReference type="Gene3D" id="3.40.190.290">
    <property type="match status" value="1"/>
</dbReference>
<proteinExistence type="inferred from homology"/>
<dbReference type="InterPro" id="IPR000847">
    <property type="entry name" value="LysR_HTH_N"/>
</dbReference>
<comment type="caution">
    <text evidence="6">The sequence shown here is derived from an EMBL/GenBank/DDBJ whole genome shotgun (WGS) entry which is preliminary data.</text>
</comment>
<dbReference type="AlphaFoldDB" id="A0A495Y353"/>
<evidence type="ECO:0000256" key="3">
    <source>
        <dbReference type="ARBA" id="ARBA00023125"/>
    </source>
</evidence>
<keyword evidence="7" id="KW-1185">Reference proteome</keyword>
<comment type="similarity">
    <text evidence="1">Belongs to the LysR transcriptional regulatory family.</text>
</comment>
<evidence type="ECO:0000256" key="2">
    <source>
        <dbReference type="ARBA" id="ARBA00023015"/>
    </source>
</evidence>
<keyword evidence="4" id="KW-0804">Transcription</keyword>
<dbReference type="FunFam" id="1.10.10.10:FF:000001">
    <property type="entry name" value="LysR family transcriptional regulator"/>
    <property type="match status" value="1"/>
</dbReference>
<dbReference type="InterPro" id="IPR005119">
    <property type="entry name" value="LysR_subst-bd"/>
</dbReference>
<sequence length="312" mass="34272">MLDIRRLEVLLNVVEHGSVTAAAEAMTYTPSAVSQQLRRLETEVGMPLLQRHARGMVPTEAGHVLAVHARKVFRQMAAAESDLRDIAGLRRGTLELGTFPTVGSSFLPLAVKRFGQLYPSIQLNIRSAREAELIEMLEEGVVGLSMLWDYEWGRIQADQLSLTTLFTDPTVLVVAADHPLARRRQVAVGDLAGERWIIRSNDHPVVEVLSRSGLAAGFEPRISFRANDYQEAQAMVSVGLGIALAPRTAVVNKHPNVRVVSLGDTAPHRRVLVAHRLDRVRAATEMAFQQVLSEIAASYDPDTGRVAERPAT</sequence>
<dbReference type="Pfam" id="PF03466">
    <property type="entry name" value="LysR_substrate"/>
    <property type="match status" value="1"/>
</dbReference>
<gene>
    <name evidence="6" type="ORF">DFJ68_2935</name>
</gene>
<keyword evidence="3 6" id="KW-0238">DNA-binding</keyword>
<dbReference type="GO" id="GO:0003677">
    <property type="term" value="F:DNA binding"/>
    <property type="evidence" value="ECO:0007669"/>
    <property type="project" value="UniProtKB-KW"/>
</dbReference>
<accession>A0A495Y353</accession>
<dbReference type="PANTHER" id="PTHR30346:SF29">
    <property type="entry name" value="LYSR SUBSTRATE-BINDING"/>
    <property type="match status" value="1"/>
</dbReference>
<reference evidence="6 7" key="1">
    <citation type="submission" date="2018-10" db="EMBL/GenBank/DDBJ databases">
        <title>Sequencing the genomes of 1000 actinobacteria strains.</title>
        <authorList>
            <person name="Klenk H.-P."/>
        </authorList>
    </citation>
    <scope>NUCLEOTIDE SEQUENCE [LARGE SCALE GENOMIC DNA]</scope>
    <source>
        <strain evidence="6 7">DSM 44267</strain>
    </source>
</reference>
<keyword evidence="2" id="KW-0805">Transcription regulation</keyword>
<dbReference type="InterPro" id="IPR036390">
    <property type="entry name" value="WH_DNA-bd_sf"/>
</dbReference>
<dbReference type="EMBL" id="RBXT01000001">
    <property type="protein sequence ID" value="RKT79463.1"/>
    <property type="molecule type" value="Genomic_DNA"/>
</dbReference>
<dbReference type="SUPFAM" id="SSF53850">
    <property type="entry name" value="Periplasmic binding protein-like II"/>
    <property type="match status" value="1"/>
</dbReference>
<dbReference type="RefSeq" id="WP_121034351.1">
    <property type="nucleotide sequence ID" value="NZ_RBXT01000001.1"/>
</dbReference>
<evidence type="ECO:0000256" key="4">
    <source>
        <dbReference type="ARBA" id="ARBA00023163"/>
    </source>
</evidence>
<evidence type="ECO:0000259" key="5">
    <source>
        <dbReference type="PROSITE" id="PS50931"/>
    </source>
</evidence>
<dbReference type="InterPro" id="IPR036388">
    <property type="entry name" value="WH-like_DNA-bd_sf"/>
</dbReference>